<dbReference type="AlphaFoldDB" id="A0A143PKW9"/>
<protein>
    <submittedName>
        <fullName evidence="2">Translocation protein TolB</fullName>
    </submittedName>
</protein>
<organism evidence="2 3">
    <name type="scientific">Luteitalea pratensis</name>
    <dbReference type="NCBI Taxonomy" id="1855912"/>
    <lineage>
        <taxon>Bacteria</taxon>
        <taxon>Pseudomonadati</taxon>
        <taxon>Acidobacteriota</taxon>
        <taxon>Vicinamibacteria</taxon>
        <taxon>Vicinamibacterales</taxon>
        <taxon>Vicinamibacteraceae</taxon>
        <taxon>Luteitalea</taxon>
    </lineage>
</organism>
<sequence length="280" mass="30127">MLSSVSDDGDYSNVELSRDERRLAVSLGDPATGSRDIYLVDLVRGVRQRLTMDPSHERSAVWTPDGRQVIYTSRGLDLYRRAADFSGADEALVAEGTSKDPRDVSFDGARLLSRRSGGETTNDIWVVPLSGERTPRPLLQTPANENYASFAPDARSIVFASDESGASEVYVMSLEPGGGKVQVSTRGGSFPRWRNRNEIVYVAPDQTLMSVAVTGAGATFAAGAPSALFKIDAVPGPGSPFDMTADGKRFIVNSRLPSRVPASINVIVNWTALVQPTPHP</sequence>
<evidence type="ECO:0000256" key="1">
    <source>
        <dbReference type="ARBA" id="ARBA00009820"/>
    </source>
</evidence>
<gene>
    <name evidence="2" type="ORF">LuPra_01599</name>
</gene>
<dbReference type="STRING" id="1855912.LuPra_01599"/>
<dbReference type="Gene3D" id="2.120.10.30">
    <property type="entry name" value="TolB, C-terminal domain"/>
    <property type="match status" value="2"/>
</dbReference>
<reference evidence="3" key="2">
    <citation type="submission" date="2016-04" db="EMBL/GenBank/DDBJ databases">
        <title>First Complete Genome Sequence of a Subdivision 6 Acidobacterium.</title>
        <authorList>
            <person name="Huang S."/>
            <person name="Vieira S."/>
            <person name="Bunk B."/>
            <person name="Riedel T."/>
            <person name="Sproeer C."/>
            <person name="Overmann J."/>
        </authorList>
    </citation>
    <scope>NUCLEOTIDE SEQUENCE [LARGE SCALE GENOMIC DNA]</scope>
    <source>
        <strain evidence="3">DSM 100886 HEG_-6_39</strain>
    </source>
</reference>
<dbReference type="Pfam" id="PF07676">
    <property type="entry name" value="PD40"/>
    <property type="match status" value="2"/>
</dbReference>
<name>A0A143PKW9_LUTPR</name>
<reference evidence="2 3" key="1">
    <citation type="journal article" date="2016" name="Genome Announc.">
        <title>First Complete Genome Sequence of a Subdivision 6 Acidobacterium Strain.</title>
        <authorList>
            <person name="Huang S."/>
            <person name="Vieira S."/>
            <person name="Bunk B."/>
            <person name="Riedel T."/>
            <person name="Sproer C."/>
            <person name="Overmann J."/>
        </authorList>
    </citation>
    <scope>NUCLEOTIDE SEQUENCE [LARGE SCALE GENOMIC DNA]</scope>
    <source>
        <strain evidence="3">DSM 100886 HEG_-6_39</strain>
    </source>
</reference>
<dbReference type="Proteomes" id="UP000076079">
    <property type="component" value="Chromosome"/>
</dbReference>
<accession>A0A143PKW9</accession>
<dbReference type="PANTHER" id="PTHR36842">
    <property type="entry name" value="PROTEIN TOLB HOMOLOG"/>
    <property type="match status" value="1"/>
</dbReference>
<keyword evidence="3" id="KW-1185">Reference proteome</keyword>
<comment type="similarity">
    <text evidence="1">Belongs to the TolB family.</text>
</comment>
<dbReference type="InterPro" id="IPR011659">
    <property type="entry name" value="WD40"/>
</dbReference>
<proteinExistence type="inferred from homology"/>
<dbReference type="PANTHER" id="PTHR36842:SF1">
    <property type="entry name" value="PROTEIN TOLB"/>
    <property type="match status" value="1"/>
</dbReference>
<dbReference type="EMBL" id="CP015136">
    <property type="protein sequence ID" value="AMY08399.1"/>
    <property type="molecule type" value="Genomic_DNA"/>
</dbReference>
<evidence type="ECO:0000313" key="2">
    <source>
        <dbReference type="EMBL" id="AMY08399.1"/>
    </source>
</evidence>
<dbReference type="KEGG" id="abac:LuPra_01599"/>
<dbReference type="SUPFAM" id="SSF82171">
    <property type="entry name" value="DPP6 N-terminal domain-like"/>
    <property type="match status" value="1"/>
</dbReference>
<dbReference type="InterPro" id="IPR011042">
    <property type="entry name" value="6-blade_b-propeller_TolB-like"/>
</dbReference>
<evidence type="ECO:0000313" key="3">
    <source>
        <dbReference type="Proteomes" id="UP000076079"/>
    </source>
</evidence>